<feature type="domain" description="Tc1-like transposase DDE" evidence="1">
    <location>
        <begin position="16"/>
        <end position="114"/>
    </location>
</feature>
<dbReference type="Proteomes" id="UP000887575">
    <property type="component" value="Unassembled WGS sequence"/>
</dbReference>
<reference evidence="3" key="1">
    <citation type="submission" date="2024-02" db="UniProtKB">
        <authorList>
            <consortium name="WormBaseParasite"/>
        </authorList>
    </citation>
    <scope>IDENTIFICATION</scope>
</reference>
<dbReference type="WBParaSite" id="MBELARI_LOCUS21544">
    <property type="protein sequence ID" value="MBELARI_LOCUS21544"/>
    <property type="gene ID" value="MBELARI_LOCUS21544"/>
</dbReference>
<proteinExistence type="predicted"/>
<dbReference type="GO" id="GO:0003676">
    <property type="term" value="F:nucleic acid binding"/>
    <property type="evidence" value="ECO:0007669"/>
    <property type="project" value="InterPro"/>
</dbReference>
<evidence type="ECO:0000313" key="2">
    <source>
        <dbReference type="Proteomes" id="UP000887575"/>
    </source>
</evidence>
<evidence type="ECO:0000259" key="1">
    <source>
        <dbReference type="Pfam" id="PF13358"/>
    </source>
</evidence>
<dbReference type="InterPro" id="IPR036397">
    <property type="entry name" value="RNaseH_sf"/>
</dbReference>
<organism evidence="2 3">
    <name type="scientific">Mesorhabditis belari</name>
    <dbReference type="NCBI Taxonomy" id="2138241"/>
    <lineage>
        <taxon>Eukaryota</taxon>
        <taxon>Metazoa</taxon>
        <taxon>Ecdysozoa</taxon>
        <taxon>Nematoda</taxon>
        <taxon>Chromadorea</taxon>
        <taxon>Rhabditida</taxon>
        <taxon>Rhabditina</taxon>
        <taxon>Rhabditomorpha</taxon>
        <taxon>Rhabditoidea</taxon>
        <taxon>Rhabditidae</taxon>
        <taxon>Mesorhabditinae</taxon>
        <taxon>Mesorhabditis</taxon>
    </lineage>
</organism>
<dbReference type="InterPro" id="IPR038717">
    <property type="entry name" value="Tc1-like_DDE_dom"/>
</dbReference>
<sequence>MSRNSLGPLVLLNLTLNAQRYKTILENDLLPFSTANMGQGWLLYQDNAPCHKSQLLMGRRVRLANGGTALVPGWFKVNRVQLVSASPYSPDLNVIENIWAFVKSKLKGKLFGSKVELWYFIRRVWTTIGPQILRDLVDSMSRRIQAVIAARGGPTKY</sequence>
<dbReference type="Gene3D" id="3.30.420.10">
    <property type="entry name" value="Ribonuclease H-like superfamily/Ribonuclease H"/>
    <property type="match status" value="1"/>
</dbReference>
<accession>A0AAF3F583</accession>
<dbReference type="AlphaFoldDB" id="A0AAF3F583"/>
<dbReference type="Pfam" id="PF13358">
    <property type="entry name" value="DDE_3"/>
    <property type="match status" value="1"/>
</dbReference>
<keyword evidence="2" id="KW-1185">Reference proteome</keyword>
<evidence type="ECO:0000313" key="3">
    <source>
        <dbReference type="WBParaSite" id="MBELARI_LOCUS21544"/>
    </source>
</evidence>
<protein>
    <recommendedName>
        <fullName evidence="1">Tc1-like transposase DDE domain-containing protein</fullName>
    </recommendedName>
</protein>
<name>A0AAF3F583_9BILA</name>